<name>A0A1E7FJ46_9STRA</name>
<gene>
    <name evidence="1" type="ORF">FRACYDRAFT_236480</name>
</gene>
<proteinExistence type="predicted"/>
<protein>
    <submittedName>
        <fullName evidence="1">Uncharacterized protein</fullName>
    </submittedName>
</protein>
<dbReference type="KEGG" id="fcy:FRACYDRAFT_236480"/>
<dbReference type="Proteomes" id="UP000095751">
    <property type="component" value="Unassembled WGS sequence"/>
</dbReference>
<sequence>MISSKTFMNWADALLFYLGLRIPGMGVVASQIFLQHVHFELFYVYSVVPHPTTPPICLFLNGTFGHGNMTCWPKCNVCVLEARIRERKDVGGGIHNILVHYMDPSVPDPSGVVLCNPFK</sequence>
<dbReference type="InParanoid" id="A0A1E7FJ46"/>
<reference evidence="1 2" key="1">
    <citation type="submission" date="2016-09" db="EMBL/GenBank/DDBJ databases">
        <title>Extensive genetic diversity and differential bi-allelic expression allows diatom success in the polar Southern Ocean.</title>
        <authorList>
            <consortium name="DOE Joint Genome Institute"/>
            <person name="Mock T."/>
            <person name="Otillar R.P."/>
            <person name="Strauss J."/>
            <person name="Dupont C."/>
            <person name="Frickenhaus S."/>
            <person name="Maumus F."/>
            <person name="Mcmullan M."/>
            <person name="Sanges R."/>
            <person name="Schmutz J."/>
            <person name="Toseland A."/>
            <person name="Valas R."/>
            <person name="Veluchamy A."/>
            <person name="Ward B.J."/>
            <person name="Allen A."/>
            <person name="Barry K."/>
            <person name="Falciatore A."/>
            <person name="Ferrante M."/>
            <person name="Fortunato A.E."/>
            <person name="Gloeckner G."/>
            <person name="Gruber A."/>
            <person name="Hipkin R."/>
            <person name="Janech M."/>
            <person name="Kroth P."/>
            <person name="Leese F."/>
            <person name="Lindquist E."/>
            <person name="Lyon B.R."/>
            <person name="Martin J."/>
            <person name="Mayer C."/>
            <person name="Parker M."/>
            <person name="Quesneville H."/>
            <person name="Raymond J."/>
            <person name="Uhlig C."/>
            <person name="Valentin K.U."/>
            <person name="Worden A.Z."/>
            <person name="Armbrust E.V."/>
            <person name="Bowler C."/>
            <person name="Green B."/>
            <person name="Moulton V."/>
            <person name="Van Oosterhout C."/>
            <person name="Grigoriev I."/>
        </authorList>
    </citation>
    <scope>NUCLEOTIDE SEQUENCE [LARGE SCALE GENOMIC DNA]</scope>
    <source>
        <strain evidence="1 2">CCMP1102</strain>
    </source>
</reference>
<dbReference type="EMBL" id="KV784356">
    <property type="protein sequence ID" value="OEU18209.1"/>
    <property type="molecule type" value="Genomic_DNA"/>
</dbReference>
<organism evidence="1 2">
    <name type="scientific">Fragilariopsis cylindrus CCMP1102</name>
    <dbReference type="NCBI Taxonomy" id="635003"/>
    <lineage>
        <taxon>Eukaryota</taxon>
        <taxon>Sar</taxon>
        <taxon>Stramenopiles</taxon>
        <taxon>Ochrophyta</taxon>
        <taxon>Bacillariophyta</taxon>
        <taxon>Bacillariophyceae</taxon>
        <taxon>Bacillariophycidae</taxon>
        <taxon>Bacillariales</taxon>
        <taxon>Bacillariaceae</taxon>
        <taxon>Fragilariopsis</taxon>
    </lineage>
</organism>
<dbReference type="AlphaFoldDB" id="A0A1E7FJ46"/>
<accession>A0A1E7FJ46</accession>
<evidence type="ECO:0000313" key="1">
    <source>
        <dbReference type="EMBL" id="OEU18209.1"/>
    </source>
</evidence>
<evidence type="ECO:0000313" key="2">
    <source>
        <dbReference type="Proteomes" id="UP000095751"/>
    </source>
</evidence>
<keyword evidence="2" id="KW-1185">Reference proteome</keyword>